<dbReference type="OrthoDB" id="441329at2759"/>
<accession>A0A1Q9EQ23</accession>
<dbReference type="SUPFAM" id="SSF54791">
    <property type="entry name" value="Eukaryotic type KH-domain (KH-domain type I)"/>
    <property type="match status" value="2"/>
</dbReference>
<evidence type="ECO:0000313" key="6">
    <source>
        <dbReference type="EMBL" id="OLQ09491.1"/>
    </source>
</evidence>
<dbReference type="Proteomes" id="UP000186817">
    <property type="component" value="Unassembled WGS sequence"/>
</dbReference>
<evidence type="ECO:0000259" key="5">
    <source>
        <dbReference type="SMART" id="SM00322"/>
    </source>
</evidence>
<feature type="compositionally biased region" description="Low complexity" evidence="3">
    <location>
        <begin position="265"/>
        <end position="276"/>
    </location>
</feature>
<sequence>MTALKAFSVVGSCSAGTELLVMLMPVFAVKTLPTVRQKRVNVKCPAHGPENNSNLDLAPASSVVDEGSLLLAPVSWRHGGSCHAMLLLGALRSRGPHHRQGTRRSGSTVKHICEVSGAQVNVSGDRDTPRALTDRIVTIQGDPEQIEKACREVIRIVHRSQELDDSEHGVFVTVVPAGAVEHIIGPGGDTIEKLVESTSSEINISRHAIAGTELQPVSIAGTPKNMLIACMRVLGLVQELADQGGLTIDSSTWPPRRSPSVGQLRSVSRTVSRSSTPMRGRSVDGDAEEIPPELLPELPTSDTGISSVLFVVSASAAAWIVGRSGRTVSEIRTKSGAAVEVARSRRATMSLLAVFALLVECLASPSDYWALASPSVRKARALQGLEAGKALALGGRVLTAENDTSLAPVWCGQEKYNGAAGKMWYTNPFTTACSRASTDLVYVDGNRARVARRGDLIKMHCDNWECPIPPVVDCFFDRNACAADEWCMVTTHEKWASWAMGTGGHTPNFGLCGESYYAEIEAIASQSDVRNVTLEALKLTRDKICGSSTVGVANGIQLQNYSKHRVWKTSRGRCVKYRLEGQSCIPTLSTSGPFASAFVRRARSGTAPNGGTLERPLACAPGLVCTGPGFEVLPSTCVKERPPDVCYAGPWWDSSRCPRTSLQTPGMSAEWTLESLQTAFLIFPGEVASAMTCKYWTGPMGRLTAEVRKVTHNIFKALWPAHLVGECPTQDELYASMWRQTGIDLVALSPEECAAGEGSDGQIAEALALVGSWTHRPNLLWSLIHFAMHNQPSPMSRDAVEASTALASHLSENFWCNDCRGFFIVGILSVVGLPPQSTDGEEHARYWNLGHNIASEHVATTRGGHPWINTLEEAHDADVMNPFYVPYETSVKMWHVEA</sequence>
<gene>
    <name evidence="6" type="primary">KHSRP</name>
    <name evidence="6" type="ORF">AK812_SmicGene6870</name>
</gene>
<keyword evidence="2" id="KW-0694">RNA-binding</keyword>
<dbReference type="Pfam" id="PF00013">
    <property type="entry name" value="KH_1"/>
    <property type="match status" value="2"/>
</dbReference>
<dbReference type="Gene3D" id="3.30.1370.10">
    <property type="entry name" value="K Homology domain, type 1"/>
    <property type="match status" value="2"/>
</dbReference>
<feature type="domain" description="K Homology" evidence="5">
    <location>
        <begin position="304"/>
        <end position="363"/>
    </location>
</feature>
<proteinExistence type="predicted"/>
<dbReference type="PROSITE" id="PS50084">
    <property type="entry name" value="KH_TYPE_1"/>
    <property type="match status" value="3"/>
</dbReference>
<protein>
    <submittedName>
        <fullName evidence="6">Far upstream element-binding protein 2</fullName>
    </submittedName>
</protein>
<dbReference type="PANTHER" id="PTHR10288">
    <property type="entry name" value="KH DOMAIN CONTAINING RNA BINDING PROTEIN"/>
    <property type="match status" value="1"/>
</dbReference>
<reference evidence="6 7" key="1">
    <citation type="submission" date="2016-02" db="EMBL/GenBank/DDBJ databases">
        <title>Genome analysis of coral dinoflagellate symbionts highlights evolutionary adaptations to a symbiotic lifestyle.</title>
        <authorList>
            <person name="Aranda M."/>
            <person name="Li Y."/>
            <person name="Liew Y.J."/>
            <person name="Baumgarten S."/>
            <person name="Simakov O."/>
            <person name="Wilson M."/>
            <person name="Piel J."/>
            <person name="Ashoor H."/>
            <person name="Bougouffa S."/>
            <person name="Bajic V.B."/>
            <person name="Ryu T."/>
            <person name="Ravasi T."/>
            <person name="Bayer T."/>
            <person name="Micklem G."/>
            <person name="Kim H."/>
            <person name="Bhak J."/>
            <person name="Lajeunesse T.C."/>
            <person name="Voolstra C.R."/>
        </authorList>
    </citation>
    <scope>NUCLEOTIDE SEQUENCE [LARGE SCALE GENOMIC DNA]</scope>
    <source>
        <strain evidence="6 7">CCMP2467</strain>
    </source>
</reference>
<dbReference type="InterPro" id="IPR004088">
    <property type="entry name" value="KH_dom_type_1"/>
</dbReference>
<evidence type="ECO:0000256" key="3">
    <source>
        <dbReference type="SAM" id="MobiDB-lite"/>
    </source>
</evidence>
<dbReference type="InterPro" id="IPR036612">
    <property type="entry name" value="KH_dom_type_1_sf"/>
</dbReference>
<name>A0A1Q9EQ23_SYMMI</name>
<feature type="domain" description="K Homology" evidence="5">
    <location>
        <begin position="168"/>
        <end position="238"/>
    </location>
</feature>
<evidence type="ECO:0000256" key="4">
    <source>
        <dbReference type="SAM" id="Phobius"/>
    </source>
</evidence>
<dbReference type="GO" id="GO:0003723">
    <property type="term" value="F:RNA binding"/>
    <property type="evidence" value="ECO:0007669"/>
    <property type="project" value="UniProtKB-UniRule"/>
</dbReference>
<keyword evidence="4" id="KW-1133">Transmembrane helix</keyword>
<evidence type="ECO:0000256" key="2">
    <source>
        <dbReference type="PROSITE-ProRule" id="PRU00117"/>
    </source>
</evidence>
<evidence type="ECO:0000313" key="7">
    <source>
        <dbReference type="Proteomes" id="UP000186817"/>
    </source>
</evidence>
<dbReference type="SMART" id="SM00322">
    <property type="entry name" value="KH"/>
    <property type="match status" value="3"/>
</dbReference>
<organism evidence="6 7">
    <name type="scientific">Symbiodinium microadriaticum</name>
    <name type="common">Dinoflagellate</name>
    <name type="synonym">Zooxanthella microadriatica</name>
    <dbReference type="NCBI Taxonomy" id="2951"/>
    <lineage>
        <taxon>Eukaryota</taxon>
        <taxon>Sar</taxon>
        <taxon>Alveolata</taxon>
        <taxon>Dinophyceae</taxon>
        <taxon>Suessiales</taxon>
        <taxon>Symbiodiniaceae</taxon>
        <taxon>Symbiodinium</taxon>
    </lineage>
</organism>
<feature type="transmembrane region" description="Helical" evidence="4">
    <location>
        <begin position="6"/>
        <end position="29"/>
    </location>
</feature>
<dbReference type="AlphaFoldDB" id="A0A1Q9EQ23"/>
<keyword evidence="4" id="KW-0812">Transmembrane</keyword>
<evidence type="ECO:0000256" key="1">
    <source>
        <dbReference type="ARBA" id="ARBA00022737"/>
    </source>
</evidence>
<comment type="caution">
    <text evidence="6">The sequence shown here is derived from an EMBL/GenBank/DDBJ whole genome shotgun (WGS) entry which is preliminary data.</text>
</comment>
<dbReference type="EMBL" id="LSRX01000095">
    <property type="protein sequence ID" value="OLQ09491.1"/>
    <property type="molecule type" value="Genomic_DNA"/>
</dbReference>
<keyword evidence="1" id="KW-0677">Repeat</keyword>
<keyword evidence="7" id="KW-1185">Reference proteome</keyword>
<feature type="domain" description="K Homology" evidence="5">
    <location>
        <begin position="36"/>
        <end position="158"/>
    </location>
</feature>
<keyword evidence="4" id="KW-0472">Membrane</keyword>
<feature type="region of interest" description="Disordered" evidence="3">
    <location>
        <begin position="249"/>
        <end position="297"/>
    </location>
</feature>
<dbReference type="InterPro" id="IPR004087">
    <property type="entry name" value="KH_dom"/>
</dbReference>